<comment type="catalytic activity">
    <reaction evidence="1">
        <text>ATP + protein L-histidine = ADP + protein N-phospho-L-histidine.</text>
        <dbReference type="EC" id="2.7.13.3"/>
    </reaction>
</comment>
<evidence type="ECO:0000256" key="1">
    <source>
        <dbReference type="ARBA" id="ARBA00000085"/>
    </source>
</evidence>
<keyword evidence="3" id="KW-0597">Phosphoprotein</keyword>
<accession>A0ABQ2GZM5</accession>
<evidence type="ECO:0000256" key="3">
    <source>
        <dbReference type="ARBA" id="ARBA00022553"/>
    </source>
</evidence>
<gene>
    <name evidence="11" type="ORF">GCM10010841_29840</name>
</gene>
<protein>
    <recommendedName>
        <fullName evidence="2">histidine kinase</fullName>
        <ecNumber evidence="2">2.7.13.3</ecNumber>
    </recommendedName>
</protein>
<dbReference type="CDD" id="cd00082">
    <property type="entry name" value="HisKA"/>
    <property type="match status" value="1"/>
</dbReference>
<dbReference type="PANTHER" id="PTHR42878">
    <property type="entry name" value="TWO-COMPONENT HISTIDINE KINASE"/>
    <property type="match status" value="1"/>
</dbReference>
<dbReference type="InterPro" id="IPR013655">
    <property type="entry name" value="PAS_fold_3"/>
</dbReference>
<evidence type="ECO:0000256" key="6">
    <source>
        <dbReference type="ARBA" id="ARBA00023136"/>
    </source>
</evidence>
<dbReference type="Gene3D" id="3.30.450.40">
    <property type="match status" value="2"/>
</dbReference>
<reference evidence="12" key="1">
    <citation type="journal article" date="2019" name="Int. J. Syst. Evol. Microbiol.">
        <title>The Global Catalogue of Microorganisms (GCM) 10K type strain sequencing project: providing services to taxonomists for standard genome sequencing and annotation.</title>
        <authorList>
            <consortium name="The Broad Institute Genomics Platform"/>
            <consortium name="The Broad Institute Genome Sequencing Center for Infectious Disease"/>
            <person name="Wu L."/>
            <person name="Ma J."/>
        </authorList>
    </citation>
    <scope>NUCLEOTIDE SEQUENCE [LARGE SCALE GENOMIC DNA]</scope>
    <source>
        <strain evidence="12">JCM 15443</strain>
    </source>
</reference>
<dbReference type="InterPro" id="IPR035965">
    <property type="entry name" value="PAS-like_dom_sf"/>
</dbReference>
<dbReference type="EMBL" id="BMOM01000038">
    <property type="protein sequence ID" value="GGM19867.1"/>
    <property type="molecule type" value="Genomic_DNA"/>
</dbReference>
<keyword evidence="6" id="KW-0472">Membrane</keyword>
<dbReference type="Gene3D" id="3.30.565.10">
    <property type="entry name" value="Histidine kinase-like ATPase, C-terminal domain"/>
    <property type="match status" value="1"/>
</dbReference>
<dbReference type="Gene3D" id="1.10.287.130">
    <property type="match status" value="1"/>
</dbReference>
<dbReference type="SMART" id="SM00387">
    <property type="entry name" value="HATPase_c"/>
    <property type="match status" value="1"/>
</dbReference>
<dbReference type="InterPro" id="IPR029016">
    <property type="entry name" value="GAF-like_dom_sf"/>
</dbReference>
<dbReference type="SMART" id="SM00065">
    <property type="entry name" value="GAF"/>
    <property type="match status" value="2"/>
</dbReference>
<dbReference type="PROSITE" id="PS50112">
    <property type="entry name" value="PAS"/>
    <property type="match status" value="1"/>
</dbReference>
<dbReference type="NCBIfam" id="TIGR00229">
    <property type="entry name" value="sensory_box"/>
    <property type="match status" value="1"/>
</dbReference>
<name>A0ABQ2GZM5_9DEIO</name>
<keyword evidence="5" id="KW-0418">Kinase</keyword>
<evidence type="ECO:0000256" key="2">
    <source>
        <dbReference type="ARBA" id="ARBA00012438"/>
    </source>
</evidence>
<comment type="caution">
    <text evidence="11">The sequence shown here is derived from an EMBL/GenBank/DDBJ whole genome shotgun (WGS) entry which is preliminary data.</text>
</comment>
<dbReference type="PRINTS" id="PR00344">
    <property type="entry name" value="BCTRLSENSOR"/>
</dbReference>
<dbReference type="Pfam" id="PF01590">
    <property type="entry name" value="GAF"/>
    <property type="match status" value="1"/>
</dbReference>
<evidence type="ECO:0000313" key="11">
    <source>
        <dbReference type="EMBL" id="GGM19867.1"/>
    </source>
</evidence>
<dbReference type="SMART" id="SM00091">
    <property type="entry name" value="PAS"/>
    <property type="match status" value="2"/>
</dbReference>
<dbReference type="PANTHER" id="PTHR42878:SF15">
    <property type="entry name" value="BACTERIOPHYTOCHROME"/>
    <property type="match status" value="1"/>
</dbReference>
<dbReference type="SMART" id="SM00086">
    <property type="entry name" value="PAC"/>
    <property type="match status" value="1"/>
</dbReference>
<evidence type="ECO:0000313" key="12">
    <source>
        <dbReference type="Proteomes" id="UP000661918"/>
    </source>
</evidence>
<feature type="domain" description="Histidine kinase" evidence="8">
    <location>
        <begin position="630"/>
        <end position="841"/>
    </location>
</feature>
<evidence type="ECO:0000256" key="7">
    <source>
        <dbReference type="SAM" id="Coils"/>
    </source>
</evidence>
<feature type="coiled-coil region" evidence="7">
    <location>
        <begin position="592"/>
        <end position="623"/>
    </location>
</feature>
<keyword evidence="12" id="KW-1185">Reference proteome</keyword>
<dbReference type="InterPro" id="IPR004358">
    <property type="entry name" value="Sig_transdc_His_kin-like_C"/>
</dbReference>
<evidence type="ECO:0000259" key="8">
    <source>
        <dbReference type="PROSITE" id="PS50109"/>
    </source>
</evidence>
<dbReference type="SMART" id="SM00388">
    <property type="entry name" value="HisKA"/>
    <property type="match status" value="1"/>
</dbReference>
<keyword evidence="7" id="KW-0175">Coiled coil</keyword>
<dbReference type="InterPro" id="IPR005467">
    <property type="entry name" value="His_kinase_dom"/>
</dbReference>
<dbReference type="SUPFAM" id="SSF55874">
    <property type="entry name" value="ATPase domain of HSP90 chaperone/DNA topoisomerase II/histidine kinase"/>
    <property type="match status" value="1"/>
</dbReference>
<feature type="domain" description="PAC" evidence="10">
    <location>
        <begin position="549"/>
        <end position="601"/>
    </location>
</feature>
<dbReference type="InterPro" id="IPR000700">
    <property type="entry name" value="PAS-assoc_C"/>
</dbReference>
<dbReference type="SUPFAM" id="SSF47384">
    <property type="entry name" value="Homodimeric domain of signal transducing histidine kinase"/>
    <property type="match status" value="1"/>
</dbReference>
<dbReference type="InterPro" id="IPR000014">
    <property type="entry name" value="PAS"/>
</dbReference>
<dbReference type="CDD" id="cd00130">
    <property type="entry name" value="PAS"/>
    <property type="match status" value="1"/>
</dbReference>
<dbReference type="InterPro" id="IPR003661">
    <property type="entry name" value="HisK_dim/P_dom"/>
</dbReference>
<dbReference type="InterPro" id="IPR003018">
    <property type="entry name" value="GAF"/>
</dbReference>
<evidence type="ECO:0000256" key="5">
    <source>
        <dbReference type="ARBA" id="ARBA00022777"/>
    </source>
</evidence>
<dbReference type="Pfam" id="PF00512">
    <property type="entry name" value="HisKA"/>
    <property type="match status" value="1"/>
</dbReference>
<dbReference type="PROSITE" id="PS50109">
    <property type="entry name" value="HIS_KIN"/>
    <property type="match status" value="1"/>
</dbReference>
<dbReference type="Pfam" id="PF02518">
    <property type="entry name" value="HATPase_c"/>
    <property type="match status" value="1"/>
</dbReference>
<dbReference type="SUPFAM" id="SSF55781">
    <property type="entry name" value="GAF domain-like"/>
    <property type="match status" value="2"/>
</dbReference>
<dbReference type="SUPFAM" id="SSF55785">
    <property type="entry name" value="PYP-like sensor domain (PAS domain)"/>
    <property type="match status" value="1"/>
</dbReference>
<evidence type="ECO:0000259" key="9">
    <source>
        <dbReference type="PROSITE" id="PS50112"/>
    </source>
</evidence>
<dbReference type="EC" id="2.7.13.3" evidence="2"/>
<dbReference type="Proteomes" id="UP000661918">
    <property type="component" value="Unassembled WGS sequence"/>
</dbReference>
<dbReference type="Gene3D" id="3.30.450.20">
    <property type="entry name" value="PAS domain"/>
    <property type="match status" value="1"/>
</dbReference>
<proteinExistence type="predicted"/>
<dbReference type="Pfam" id="PF08447">
    <property type="entry name" value="PAS_3"/>
    <property type="match status" value="1"/>
</dbReference>
<dbReference type="InterPro" id="IPR003594">
    <property type="entry name" value="HATPase_dom"/>
</dbReference>
<evidence type="ECO:0000259" key="10">
    <source>
        <dbReference type="PROSITE" id="PS50113"/>
    </source>
</evidence>
<keyword evidence="4" id="KW-0808">Transferase</keyword>
<feature type="domain" description="PAS" evidence="9">
    <location>
        <begin position="476"/>
        <end position="546"/>
    </location>
</feature>
<dbReference type="PROSITE" id="PS50113">
    <property type="entry name" value="PAC"/>
    <property type="match status" value="1"/>
</dbReference>
<dbReference type="InterPro" id="IPR050351">
    <property type="entry name" value="BphY/WalK/GraS-like"/>
</dbReference>
<dbReference type="InterPro" id="IPR036890">
    <property type="entry name" value="HATPase_C_sf"/>
</dbReference>
<dbReference type="InterPro" id="IPR036097">
    <property type="entry name" value="HisK_dim/P_sf"/>
</dbReference>
<dbReference type="Pfam" id="PF13185">
    <property type="entry name" value="GAF_2"/>
    <property type="match status" value="1"/>
</dbReference>
<evidence type="ECO:0000256" key="4">
    <source>
        <dbReference type="ARBA" id="ARBA00022679"/>
    </source>
</evidence>
<sequence length="841" mass="90827">MGEIPLPAMTTPDSLISPPLPWLEALPDPTVLVDPADGGRVRSANVRAVLYFGRDLPALRAGTLEQLIPELAAQEPGAAPQALRLAGAGPWAWVDVRRFPVGDLLAVQLSDATAQHVAETSGRVLSDLTAALSRALSREEAAEVVLRQGRAALAAASASVFWFDPVAEELVPAGTCGDNPAGPGPHCSDAASTLVAEALQSGQPLFLGATEVRARLRQDSGVPLSAVAVPLMFGARALGVVHFGFVQDREFGGAERQFVQAVAGQLAQAVERVRLAAAERTAREQATCLLHVGERLLTQQDPVALLGALARLAVEGQADWCAVYTERGGALLPQVFAHRDPQQQQLAAEYLAAFPQWVDGPGPLALAYRENRVVRVPVITPEMVQALDLPGEQLALLQAMQVRSSLAVPLVVGGQRVGVLSLVRVGGAEPYQEPDEAFAQEFARRASLALSHARLTAEREAALAEAQLERARLTASQARYQALIEATAQYVWTNSPDGEMFGEQPGWAQLTGQTQPEYQGYGWADRLHPEDRGPAVDAWRDAVRTRTLYQIEQRVRVADGSYRSFLVRAVPLLAQDHSLREWVGLHSDITELKRAEQTLQAWGRELERQVEAQTRELRAANEELGAFVYTVSHDLRAPVRHVGSFAGLLRRKIGDHPGLLKYVDQIEGAATRMEVLTDALLGLARTGAAQLAKTPVDLSVLVDAVCADLAPDLHGRQVTWRVADLPAVQADAGLLRQVMANLLGNAVKYSRGRGHTVIEVRAQETPQEVVVAVQDNGVGFDPQYTGKLFGVFQRLHHHNEFEGTGVGLANVRRIVEKHGGRVWAEGRPGEGATFFFSLPRG</sequence>
<organism evidence="11 12">
    <name type="scientific">Deinococcus aerophilus</name>
    <dbReference type="NCBI Taxonomy" id="522488"/>
    <lineage>
        <taxon>Bacteria</taxon>
        <taxon>Thermotogati</taxon>
        <taxon>Deinococcota</taxon>
        <taxon>Deinococci</taxon>
        <taxon>Deinococcales</taxon>
        <taxon>Deinococcaceae</taxon>
        <taxon>Deinococcus</taxon>
    </lineage>
</organism>
<dbReference type="InterPro" id="IPR001610">
    <property type="entry name" value="PAC"/>
</dbReference>